<dbReference type="KEGG" id="mur:EQY75_04270"/>
<keyword evidence="6" id="KW-0472">Membrane</keyword>
<dbReference type="AlphaFoldDB" id="A0A411E8M8"/>
<dbReference type="Gene3D" id="3.20.20.80">
    <property type="entry name" value="Glycosidases"/>
    <property type="match status" value="1"/>
</dbReference>
<evidence type="ECO:0000256" key="2">
    <source>
        <dbReference type="ARBA" id="ARBA00012706"/>
    </source>
</evidence>
<dbReference type="InterPro" id="IPR045053">
    <property type="entry name" value="MAN-like"/>
</dbReference>
<dbReference type="EMBL" id="CP035544">
    <property type="protein sequence ID" value="QBA63820.1"/>
    <property type="molecule type" value="Genomic_DNA"/>
</dbReference>
<proteinExistence type="inferred from homology"/>
<keyword evidence="9" id="KW-1185">Reference proteome</keyword>
<keyword evidence="3 5" id="KW-0378">Hydrolase</keyword>
<evidence type="ECO:0000256" key="3">
    <source>
        <dbReference type="ARBA" id="ARBA00022801"/>
    </source>
</evidence>
<dbReference type="GO" id="GO:0000272">
    <property type="term" value="P:polysaccharide catabolic process"/>
    <property type="evidence" value="ECO:0007669"/>
    <property type="project" value="InterPro"/>
</dbReference>
<reference evidence="8 9" key="1">
    <citation type="submission" date="2019-01" db="EMBL/GenBank/DDBJ databases">
        <title>Muriicola soli sp. nov., isolated from soil.</title>
        <authorList>
            <person name="Kang H.J."/>
            <person name="Kim S.B."/>
        </authorList>
    </citation>
    <scope>NUCLEOTIDE SEQUENCE [LARGE SCALE GENOMIC DNA]</scope>
    <source>
        <strain evidence="8 9">MMS17-SY002</strain>
    </source>
</reference>
<sequence length="510" mass="59013">MNSRNKNLYRALLLLAFVGINAAILFGIGAIWVYMNSGADKASILHLTAGAEDNYQPRMEWEELENEGRPMEQQTLLDIQKDYLRSWYVRNVAFASNDPYGLDDYFTDSMRVKLKRILEFNRTSGTTVKQTTLAHHPKLEFYSSDGKLVVFTDQDVESFNEVWQGEEKLHTARQINSYRVLMLLEDGFWRIRHFEEIETPEENISNQSVVSSGNLKDLKGVNYYPAQNPWDTFGVDFNEDTIEADFQKINQMGLNTVRIFIPYQDFGEAEINEEKLDKLKKVFDLAAEADLLILVTLFDFYGDYDLMDWNRTHRHAETIISSFKEHPALLGWDIKNEPDLDFESRGKAGVLAWLEEMIRQIKKIDPDHPVTIGWSSANAANNLAEQLDIISYHFYESPEMFAPSLSELRSHINNKPVMISEFGISSYSGIWNAFTGSEEDQANYYSKMVSHFEKDNISFLSWTLYDFENIPVEVVGRFPWRRAPQKSYGIIGNDGRIKPAYEIMEMTQKK</sequence>
<evidence type="ECO:0000256" key="5">
    <source>
        <dbReference type="RuleBase" id="RU361153"/>
    </source>
</evidence>
<feature type="transmembrane region" description="Helical" evidence="6">
    <location>
        <begin position="12"/>
        <end position="35"/>
    </location>
</feature>
<accession>A0A411E8M8</accession>
<dbReference type="OrthoDB" id="9774262at2"/>
<evidence type="ECO:0000256" key="4">
    <source>
        <dbReference type="ARBA" id="ARBA00023295"/>
    </source>
</evidence>
<dbReference type="Pfam" id="PF00150">
    <property type="entry name" value="Cellulase"/>
    <property type="match status" value="1"/>
</dbReference>
<comment type="similarity">
    <text evidence="5">Belongs to the glycosyl hydrolase 5 (cellulase A) family.</text>
</comment>
<dbReference type="InterPro" id="IPR017853">
    <property type="entry name" value="GH"/>
</dbReference>
<comment type="catalytic activity">
    <reaction evidence="1">
        <text>Random hydrolysis of (1-&gt;4)-beta-D-mannosidic linkages in mannans, galactomannans and glucomannans.</text>
        <dbReference type="EC" id="3.2.1.78"/>
    </reaction>
</comment>
<name>A0A411E8M8_9FLAO</name>
<protein>
    <recommendedName>
        <fullName evidence="2">mannan endo-1,4-beta-mannosidase</fullName>
        <ecNumber evidence="2">3.2.1.78</ecNumber>
    </recommendedName>
</protein>
<evidence type="ECO:0000313" key="8">
    <source>
        <dbReference type="EMBL" id="QBA63820.1"/>
    </source>
</evidence>
<feature type="domain" description="Glycoside hydrolase family 5" evidence="7">
    <location>
        <begin position="236"/>
        <end position="466"/>
    </location>
</feature>
<dbReference type="PANTHER" id="PTHR31451">
    <property type="match status" value="1"/>
</dbReference>
<dbReference type="SUPFAM" id="SSF51445">
    <property type="entry name" value="(Trans)glycosidases"/>
    <property type="match status" value="1"/>
</dbReference>
<gene>
    <name evidence="8" type="ORF">EQY75_04270</name>
</gene>
<dbReference type="PANTHER" id="PTHR31451:SF66">
    <property type="entry name" value="GLYCOSIDE HYDROLASE FAMILY 5 DOMAIN-CONTAINING PROTEIN"/>
    <property type="match status" value="1"/>
</dbReference>
<keyword evidence="4 5" id="KW-0326">Glycosidase</keyword>
<keyword evidence="6" id="KW-1133">Transmembrane helix</keyword>
<organism evidence="8 9">
    <name type="scientific">Muriicola soli</name>
    <dbReference type="NCBI Taxonomy" id="2507538"/>
    <lineage>
        <taxon>Bacteria</taxon>
        <taxon>Pseudomonadati</taxon>
        <taxon>Bacteroidota</taxon>
        <taxon>Flavobacteriia</taxon>
        <taxon>Flavobacteriales</taxon>
        <taxon>Flavobacteriaceae</taxon>
        <taxon>Muriicola</taxon>
    </lineage>
</organism>
<dbReference type="RefSeq" id="WP_129603170.1">
    <property type="nucleotide sequence ID" value="NZ_CP035544.1"/>
</dbReference>
<evidence type="ECO:0000313" key="9">
    <source>
        <dbReference type="Proteomes" id="UP000290889"/>
    </source>
</evidence>
<dbReference type="InterPro" id="IPR001547">
    <property type="entry name" value="Glyco_hydro_5"/>
</dbReference>
<keyword evidence="6" id="KW-0812">Transmembrane</keyword>
<evidence type="ECO:0000256" key="6">
    <source>
        <dbReference type="SAM" id="Phobius"/>
    </source>
</evidence>
<dbReference type="EC" id="3.2.1.78" evidence="2"/>
<dbReference type="PROSITE" id="PS00659">
    <property type="entry name" value="GLYCOSYL_HYDROL_F5"/>
    <property type="match status" value="1"/>
</dbReference>
<evidence type="ECO:0000256" key="1">
    <source>
        <dbReference type="ARBA" id="ARBA00001678"/>
    </source>
</evidence>
<evidence type="ECO:0000259" key="7">
    <source>
        <dbReference type="Pfam" id="PF00150"/>
    </source>
</evidence>
<dbReference type="GO" id="GO:0004553">
    <property type="term" value="F:hydrolase activity, hydrolyzing O-glycosyl compounds"/>
    <property type="evidence" value="ECO:0007669"/>
    <property type="project" value="InterPro"/>
</dbReference>
<dbReference type="Proteomes" id="UP000290889">
    <property type="component" value="Chromosome"/>
</dbReference>
<dbReference type="InterPro" id="IPR018087">
    <property type="entry name" value="Glyco_hydro_5_CS"/>
</dbReference>